<dbReference type="SUPFAM" id="SSF46689">
    <property type="entry name" value="Homeodomain-like"/>
    <property type="match status" value="1"/>
</dbReference>
<evidence type="ECO:0000256" key="4">
    <source>
        <dbReference type="SAM" id="Phobius"/>
    </source>
</evidence>
<name>A0A4R6XIR6_9GAMM</name>
<dbReference type="InterPro" id="IPR018062">
    <property type="entry name" value="HTH_AraC-typ_CS"/>
</dbReference>
<feature type="transmembrane region" description="Helical" evidence="4">
    <location>
        <begin position="148"/>
        <end position="168"/>
    </location>
</feature>
<feature type="transmembrane region" description="Helical" evidence="4">
    <location>
        <begin position="189"/>
        <end position="206"/>
    </location>
</feature>
<dbReference type="PANTHER" id="PTHR43280">
    <property type="entry name" value="ARAC-FAMILY TRANSCRIPTIONAL REGULATOR"/>
    <property type="match status" value="1"/>
</dbReference>
<dbReference type="RefSeq" id="WP_180236542.1">
    <property type="nucleotide sequence ID" value="NZ_NIHB01000007.1"/>
</dbReference>
<feature type="transmembrane region" description="Helical" evidence="4">
    <location>
        <begin position="67"/>
        <end position="87"/>
    </location>
</feature>
<dbReference type="GO" id="GO:0003700">
    <property type="term" value="F:DNA-binding transcription factor activity"/>
    <property type="evidence" value="ECO:0007669"/>
    <property type="project" value="InterPro"/>
</dbReference>
<keyword evidence="7" id="KW-1185">Reference proteome</keyword>
<gene>
    <name evidence="6" type="ORF">C8D91_1911</name>
</gene>
<evidence type="ECO:0000256" key="1">
    <source>
        <dbReference type="ARBA" id="ARBA00023015"/>
    </source>
</evidence>
<keyword evidence="2" id="KW-0238">DNA-binding</keyword>
<evidence type="ECO:0000256" key="3">
    <source>
        <dbReference type="ARBA" id="ARBA00023163"/>
    </source>
</evidence>
<protein>
    <submittedName>
        <fullName evidence="6">AraC family transcriptional regulator</fullName>
    </submittedName>
</protein>
<feature type="transmembrane region" description="Helical" evidence="4">
    <location>
        <begin position="38"/>
        <end position="55"/>
    </location>
</feature>
<evidence type="ECO:0000313" key="6">
    <source>
        <dbReference type="EMBL" id="TDR19362.1"/>
    </source>
</evidence>
<feature type="transmembrane region" description="Helical" evidence="4">
    <location>
        <begin position="99"/>
        <end position="120"/>
    </location>
</feature>
<keyword evidence="1" id="KW-0805">Transcription regulation</keyword>
<reference evidence="6 7" key="1">
    <citation type="submission" date="2019-03" db="EMBL/GenBank/DDBJ databases">
        <title>Genomic Encyclopedia of Type Strains, Phase IV (KMG-IV): sequencing the most valuable type-strain genomes for metagenomic binning, comparative biology and taxonomic classification.</title>
        <authorList>
            <person name="Goeker M."/>
        </authorList>
    </citation>
    <scope>NUCLEOTIDE SEQUENCE [LARGE SCALE GENOMIC DNA]</scope>
    <source>
        <strain evidence="6 7">DSM 25488</strain>
    </source>
</reference>
<organism evidence="6 7">
    <name type="scientific">Marinicella litoralis</name>
    <dbReference type="NCBI Taxonomy" id="644220"/>
    <lineage>
        <taxon>Bacteria</taxon>
        <taxon>Pseudomonadati</taxon>
        <taxon>Pseudomonadota</taxon>
        <taxon>Gammaproteobacteria</taxon>
        <taxon>Lysobacterales</taxon>
        <taxon>Marinicellaceae</taxon>
        <taxon>Marinicella</taxon>
    </lineage>
</organism>
<feature type="domain" description="HTH araC/xylS-type" evidence="5">
    <location>
        <begin position="266"/>
        <end position="374"/>
    </location>
</feature>
<evidence type="ECO:0000259" key="5">
    <source>
        <dbReference type="PROSITE" id="PS01124"/>
    </source>
</evidence>
<dbReference type="GO" id="GO:0043565">
    <property type="term" value="F:sequence-specific DNA binding"/>
    <property type="evidence" value="ECO:0007669"/>
    <property type="project" value="InterPro"/>
</dbReference>
<dbReference type="PROSITE" id="PS01124">
    <property type="entry name" value="HTH_ARAC_FAMILY_2"/>
    <property type="match status" value="1"/>
</dbReference>
<keyword evidence="4" id="KW-0472">Membrane</keyword>
<keyword evidence="4" id="KW-0812">Transmembrane</keyword>
<dbReference type="Proteomes" id="UP000295724">
    <property type="component" value="Unassembled WGS sequence"/>
</dbReference>
<dbReference type="InterPro" id="IPR009057">
    <property type="entry name" value="Homeodomain-like_sf"/>
</dbReference>
<accession>A0A4R6XIR6</accession>
<dbReference type="PANTHER" id="PTHR43280:SF29">
    <property type="entry name" value="ARAC-FAMILY TRANSCRIPTIONAL REGULATOR"/>
    <property type="match status" value="1"/>
</dbReference>
<feature type="transmembrane region" description="Helical" evidence="4">
    <location>
        <begin position="6"/>
        <end position="26"/>
    </location>
</feature>
<dbReference type="PROSITE" id="PS00041">
    <property type="entry name" value="HTH_ARAC_FAMILY_1"/>
    <property type="match status" value="1"/>
</dbReference>
<keyword evidence="3" id="KW-0804">Transcription</keyword>
<dbReference type="Pfam" id="PF12833">
    <property type="entry name" value="HTH_18"/>
    <property type="match status" value="1"/>
</dbReference>
<feature type="transmembrane region" description="Helical" evidence="4">
    <location>
        <begin position="218"/>
        <end position="236"/>
    </location>
</feature>
<proteinExistence type="predicted"/>
<evidence type="ECO:0000256" key="2">
    <source>
        <dbReference type="ARBA" id="ARBA00023125"/>
    </source>
</evidence>
<dbReference type="InterPro" id="IPR018060">
    <property type="entry name" value="HTH_AraC"/>
</dbReference>
<dbReference type="AlphaFoldDB" id="A0A4R6XIR6"/>
<dbReference type="EMBL" id="SNZB01000004">
    <property type="protein sequence ID" value="TDR19362.1"/>
    <property type="molecule type" value="Genomic_DNA"/>
</dbReference>
<comment type="caution">
    <text evidence="6">The sequence shown here is derived from an EMBL/GenBank/DDBJ whole genome shotgun (WGS) entry which is preliminary data.</text>
</comment>
<dbReference type="SMART" id="SM00342">
    <property type="entry name" value="HTH_ARAC"/>
    <property type="match status" value="1"/>
</dbReference>
<sequence length="376" mass="43243">MPVTFSLFEILIIIGLSQGLITASLLLTTQDKQLGKKILGVTVLVFCIANCRVLLHSSDLWDVPAFRFFPVGMELFLPPLVYLYLLSLTETDFHLRRKYLLYFMPGLFFAIYDIALYIMVVGLESLQAKDQVATSFYFNSANQIEDHLIVVMTLFFIAAGGRKVYIYLTWLKQFKDYHSFPIYRWLRSLIMWFVLLGLVLMINQSLDSLAVAMEVNTFRWRFFNLLLAFVTYYLGFMGYKQAGLKIHDSKLNLVSLSKKLSKDRVSVIEQKLLDKLTNEAVYLDPSLTLKTLATDMEVSAENLSMVVNQKFEMSFRDLLNKYRVSHVKTKMQQSLGNQSTILNLALDSGFNSQASFYRAFKKFEGTSPKAYIDKIS</sequence>
<evidence type="ECO:0000313" key="7">
    <source>
        <dbReference type="Proteomes" id="UP000295724"/>
    </source>
</evidence>
<dbReference type="Gene3D" id="1.10.10.60">
    <property type="entry name" value="Homeodomain-like"/>
    <property type="match status" value="2"/>
</dbReference>
<keyword evidence="4" id="KW-1133">Transmembrane helix</keyword>